<comment type="caution">
    <text evidence="2">The sequence shown here is derived from an EMBL/GenBank/DDBJ whole genome shotgun (WGS) entry which is preliminary data.</text>
</comment>
<reference evidence="2 3" key="1">
    <citation type="journal article" date="2017" name="Curr. Biol.">
        <title>The Evolution of Venom by Co-option of Single-Copy Genes.</title>
        <authorList>
            <person name="Martinson E.O."/>
            <person name="Mrinalini"/>
            <person name="Kelkar Y.D."/>
            <person name="Chang C.H."/>
            <person name="Werren J.H."/>
        </authorList>
    </citation>
    <scope>NUCLEOTIDE SEQUENCE [LARGE SCALE GENOMIC DNA]</scope>
    <source>
        <strain evidence="2 3">Alberta</strain>
        <tissue evidence="2">Whole body</tissue>
    </source>
</reference>
<gene>
    <name evidence="2" type="ORF">TSAR_012366</name>
</gene>
<dbReference type="Proteomes" id="UP000215335">
    <property type="component" value="Unassembled WGS sequence"/>
</dbReference>
<dbReference type="EMBL" id="NNAY01003446">
    <property type="protein sequence ID" value="OXU19402.1"/>
    <property type="molecule type" value="Genomic_DNA"/>
</dbReference>
<evidence type="ECO:0000256" key="1">
    <source>
        <dbReference type="SAM" id="Phobius"/>
    </source>
</evidence>
<dbReference type="AlphaFoldDB" id="A0A232EM65"/>
<accession>A0A232EM65</accession>
<keyword evidence="1" id="KW-1133">Transmembrane helix</keyword>
<keyword evidence="1" id="KW-0812">Transmembrane</keyword>
<sequence length="137" mass="15748">MQCVYRLARAHVSVCECMCTRRGEGETSAHALWQRGQDEERHVPDECVHEKKVSRASGCRPAFFLSFAFFAACSRRVFFARVRCWGTVRFVSRRFREDEIERFAVFLLAKFVFVVGRIACTFVNVASCGNFICDGEN</sequence>
<protein>
    <submittedName>
        <fullName evidence="2">Uncharacterized protein</fullName>
    </submittedName>
</protein>
<keyword evidence="1" id="KW-0472">Membrane</keyword>
<feature type="transmembrane region" description="Helical" evidence="1">
    <location>
        <begin position="103"/>
        <end position="126"/>
    </location>
</feature>
<evidence type="ECO:0000313" key="2">
    <source>
        <dbReference type="EMBL" id="OXU19402.1"/>
    </source>
</evidence>
<keyword evidence="3" id="KW-1185">Reference proteome</keyword>
<evidence type="ECO:0000313" key="3">
    <source>
        <dbReference type="Proteomes" id="UP000215335"/>
    </source>
</evidence>
<name>A0A232EM65_9HYME</name>
<proteinExistence type="predicted"/>
<organism evidence="2 3">
    <name type="scientific">Trichomalopsis sarcophagae</name>
    <dbReference type="NCBI Taxonomy" id="543379"/>
    <lineage>
        <taxon>Eukaryota</taxon>
        <taxon>Metazoa</taxon>
        <taxon>Ecdysozoa</taxon>
        <taxon>Arthropoda</taxon>
        <taxon>Hexapoda</taxon>
        <taxon>Insecta</taxon>
        <taxon>Pterygota</taxon>
        <taxon>Neoptera</taxon>
        <taxon>Endopterygota</taxon>
        <taxon>Hymenoptera</taxon>
        <taxon>Apocrita</taxon>
        <taxon>Proctotrupomorpha</taxon>
        <taxon>Chalcidoidea</taxon>
        <taxon>Pteromalidae</taxon>
        <taxon>Pteromalinae</taxon>
        <taxon>Trichomalopsis</taxon>
    </lineage>
</organism>